<dbReference type="OrthoDB" id="3400122at2"/>
<dbReference type="RefSeq" id="WP_091607236.1">
    <property type="nucleotide sequence ID" value="NZ_FMCX01000003.1"/>
</dbReference>
<dbReference type="STRING" id="262898.GA0070564_10315"/>
<organism evidence="1 2">
    <name type="scientific">Micromonospora mirobrigensis</name>
    <dbReference type="NCBI Taxonomy" id="262898"/>
    <lineage>
        <taxon>Bacteria</taxon>
        <taxon>Bacillati</taxon>
        <taxon>Actinomycetota</taxon>
        <taxon>Actinomycetes</taxon>
        <taxon>Micromonosporales</taxon>
        <taxon>Micromonosporaceae</taxon>
        <taxon>Micromonospora</taxon>
    </lineage>
</organism>
<keyword evidence="2" id="KW-1185">Reference proteome</keyword>
<evidence type="ECO:0000313" key="2">
    <source>
        <dbReference type="Proteomes" id="UP000199504"/>
    </source>
</evidence>
<gene>
    <name evidence="1" type="ORF">GA0070564_10315</name>
</gene>
<evidence type="ECO:0000313" key="1">
    <source>
        <dbReference type="EMBL" id="SCF06536.1"/>
    </source>
</evidence>
<protein>
    <recommendedName>
        <fullName evidence="3">DUF3168 domain-containing protein</fullName>
    </recommendedName>
</protein>
<accession>A0A1C4XDI8</accession>
<name>A0A1C4XDI8_9ACTN</name>
<dbReference type="AlphaFoldDB" id="A0A1C4XDI8"/>
<dbReference type="EMBL" id="FMCX01000003">
    <property type="protein sequence ID" value="SCF06536.1"/>
    <property type="molecule type" value="Genomic_DNA"/>
</dbReference>
<reference evidence="2" key="1">
    <citation type="submission" date="2016-06" db="EMBL/GenBank/DDBJ databases">
        <authorList>
            <person name="Varghese N."/>
            <person name="Submissions Spin"/>
        </authorList>
    </citation>
    <scope>NUCLEOTIDE SEQUENCE [LARGE SCALE GENOMIC DNA]</scope>
    <source>
        <strain evidence="2">DSM 44830</strain>
    </source>
</reference>
<evidence type="ECO:0008006" key="3">
    <source>
        <dbReference type="Google" id="ProtNLM"/>
    </source>
</evidence>
<dbReference type="Proteomes" id="UP000199504">
    <property type="component" value="Unassembled WGS sequence"/>
</dbReference>
<proteinExistence type="predicted"/>
<sequence length="112" mass="12243">MLAEFRTTIAGALSTVEGVNGYAYRPATPRPGDAWPLLGSLERSEGVSFYVTWRVLIFLPQDERAASDWIDANYEAVVDALEPVGFVDRIEPVALNASGSDQLALQILMRGE</sequence>